<proteinExistence type="predicted"/>
<name>A0ABN0DUX3_AERSS</name>
<dbReference type="EMBL" id="AGVO01000088">
    <property type="protein sequence ID" value="EHI50427.1"/>
    <property type="molecule type" value="Genomic_DNA"/>
</dbReference>
<dbReference type="InterPro" id="IPR022548">
    <property type="entry name" value="DUF2846"/>
</dbReference>
<evidence type="ECO:0000313" key="4">
    <source>
        <dbReference type="Proteomes" id="UP000006428"/>
    </source>
</evidence>
<protein>
    <recommendedName>
        <fullName evidence="2">DUF2846 domain-containing protein</fullName>
    </recommendedName>
</protein>
<evidence type="ECO:0000256" key="1">
    <source>
        <dbReference type="SAM" id="SignalP"/>
    </source>
</evidence>
<feature type="chain" id="PRO_5047358059" description="DUF2846 domain-containing protein" evidence="1">
    <location>
        <begin position="22"/>
        <end position="157"/>
    </location>
</feature>
<keyword evidence="4" id="KW-1185">Reference proteome</keyword>
<dbReference type="PIRSF" id="PIRSF012335">
    <property type="entry name" value="UCP012335"/>
    <property type="match status" value="1"/>
</dbReference>
<feature type="domain" description="DUF2846" evidence="2">
    <location>
        <begin position="42"/>
        <end position="128"/>
    </location>
</feature>
<keyword evidence="1" id="KW-0732">Signal</keyword>
<reference evidence="3 4" key="1">
    <citation type="journal article" date="2012" name="Front. Microbiol.">
        <title>Draft Genome Sequence of the Virulent Strain 01-B526 of the Fish Pathogen Aeromonas salmonicida.</title>
        <authorList>
            <person name="Charette S.J."/>
            <person name="Brochu F."/>
            <person name="Boyle B."/>
            <person name="Filion G."/>
            <person name="Tanaka K.H."/>
            <person name="Derome N."/>
        </authorList>
    </citation>
    <scope>NUCLEOTIDE SEQUENCE [LARGE SCALE GENOMIC DNA]</scope>
    <source>
        <strain evidence="3 4">01-B526</strain>
    </source>
</reference>
<gene>
    <name evidence="3" type="ORF">IYQ_21613</name>
</gene>
<accession>A0ABN0DUX3</accession>
<dbReference type="RefSeq" id="WP_005320602.1">
    <property type="nucleotide sequence ID" value="NZ_AGVO01000088.1"/>
</dbReference>
<sequence>MILKKLALVSSVLGAFLLAGCASVPMENAQENAKLKAFPVPENNMAGLYIYRDSFVGKALKKDVYVDSACLGETADRTFLYKQITGGNKHDISTESEFSDNKISIIPEPGKNYFFRQYIKMGVFVGGANLEAVSESEGKRVVSKESVQLAKSGICSS</sequence>
<feature type="signal peptide" evidence="1">
    <location>
        <begin position="1"/>
        <end position="21"/>
    </location>
</feature>
<evidence type="ECO:0000313" key="3">
    <source>
        <dbReference type="EMBL" id="EHI50427.1"/>
    </source>
</evidence>
<dbReference type="Proteomes" id="UP000006428">
    <property type="component" value="Unassembled WGS sequence"/>
</dbReference>
<evidence type="ECO:0000259" key="2">
    <source>
        <dbReference type="Pfam" id="PF11008"/>
    </source>
</evidence>
<dbReference type="InterPro" id="IPR016596">
    <property type="entry name" value="UCP012335"/>
</dbReference>
<dbReference type="Pfam" id="PF11008">
    <property type="entry name" value="DUF2846"/>
    <property type="match status" value="1"/>
</dbReference>
<comment type="caution">
    <text evidence="3">The sequence shown here is derived from an EMBL/GenBank/DDBJ whole genome shotgun (WGS) entry which is preliminary data.</text>
</comment>
<organism evidence="3 4">
    <name type="scientific">Aeromonas salmonicida subsp. salmonicida 01-B526</name>
    <dbReference type="NCBI Taxonomy" id="1076135"/>
    <lineage>
        <taxon>Bacteria</taxon>
        <taxon>Pseudomonadati</taxon>
        <taxon>Pseudomonadota</taxon>
        <taxon>Gammaproteobacteria</taxon>
        <taxon>Aeromonadales</taxon>
        <taxon>Aeromonadaceae</taxon>
        <taxon>Aeromonas</taxon>
    </lineage>
</organism>
<dbReference type="PROSITE" id="PS51257">
    <property type="entry name" value="PROKAR_LIPOPROTEIN"/>
    <property type="match status" value="1"/>
</dbReference>